<accession>A0A2U1NB62</accession>
<dbReference type="InterPro" id="IPR000109">
    <property type="entry name" value="POT_fam"/>
</dbReference>
<feature type="transmembrane region" description="Helical" evidence="7">
    <location>
        <begin position="537"/>
        <end position="556"/>
    </location>
</feature>
<evidence type="ECO:0000256" key="5">
    <source>
        <dbReference type="ARBA" id="ARBA00023136"/>
    </source>
</evidence>
<evidence type="ECO:0000256" key="7">
    <source>
        <dbReference type="SAM" id="Phobius"/>
    </source>
</evidence>
<dbReference type="Pfam" id="PF00854">
    <property type="entry name" value="PTR2"/>
    <property type="match status" value="2"/>
</dbReference>
<proteinExistence type="inferred from homology"/>
<feature type="transmembrane region" description="Helical" evidence="7">
    <location>
        <begin position="341"/>
        <end position="361"/>
    </location>
</feature>
<gene>
    <name evidence="8" type="ORF">CTI12_AA265610</name>
</gene>
<evidence type="ECO:0000256" key="3">
    <source>
        <dbReference type="ARBA" id="ARBA00022692"/>
    </source>
</evidence>
<keyword evidence="4 7" id="KW-1133">Transmembrane helix</keyword>
<comment type="similarity">
    <text evidence="2">Belongs to the major facilitator superfamily. Proton-dependent oligopeptide transporter (POT/PTR) (TC 2.A.17) family.</text>
</comment>
<keyword evidence="3 7" id="KW-0812">Transmembrane</keyword>
<feature type="transmembrane region" description="Helical" evidence="7">
    <location>
        <begin position="577"/>
        <end position="599"/>
    </location>
</feature>
<keyword evidence="9" id="KW-1185">Reference proteome</keyword>
<dbReference type="InterPro" id="IPR036259">
    <property type="entry name" value="MFS_trans_sf"/>
</dbReference>
<dbReference type="GO" id="GO:0022857">
    <property type="term" value="F:transmembrane transporter activity"/>
    <property type="evidence" value="ECO:0007669"/>
    <property type="project" value="InterPro"/>
</dbReference>
<name>A0A2U1NB62_ARTAN</name>
<dbReference type="SUPFAM" id="SSF103473">
    <property type="entry name" value="MFS general substrate transporter"/>
    <property type="match status" value="2"/>
</dbReference>
<dbReference type="Gene3D" id="1.20.1250.20">
    <property type="entry name" value="MFS general substrate transporter like domains"/>
    <property type="match status" value="2"/>
</dbReference>
<keyword evidence="5 7" id="KW-0472">Membrane</keyword>
<reference evidence="8 9" key="1">
    <citation type="journal article" date="2018" name="Mol. Plant">
        <title>The genome of Artemisia annua provides insight into the evolution of Asteraceae family and artemisinin biosynthesis.</title>
        <authorList>
            <person name="Shen Q."/>
            <person name="Zhang L."/>
            <person name="Liao Z."/>
            <person name="Wang S."/>
            <person name="Yan T."/>
            <person name="Shi P."/>
            <person name="Liu M."/>
            <person name="Fu X."/>
            <person name="Pan Q."/>
            <person name="Wang Y."/>
            <person name="Lv Z."/>
            <person name="Lu X."/>
            <person name="Zhang F."/>
            <person name="Jiang W."/>
            <person name="Ma Y."/>
            <person name="Chen M."/>
            <person name="Hao X."/>
            <person name="Li L."/>
            <person name="Tang Y."/>
            <person name="Lv G."/>
            <person name="Zhou Y."/>
            <person name="Sun X."/>
            <person name="Brodelius P.E."/>
            <person name="Rose J.K.C."/>
            <person name="Tang K."/>
        </authorList>
    </citation>
    <scope>NUCLEOTIDE SEQUENCE [LARGE SCALE GENOMIC DNA]</scope>
    <source>
        <strain evidence="9">cv. Huhao1</strain>
        <tissue evidence="8">Leaf</tissue>
    </source>
</reference>
<feature type="transmembrane region" description="Helical" evidence="7">
    <location>
        <begin position="743"/>
        <end position="762"/>
    </location>
</feature>
<dbReference type="EMBL" id="PKPP01003189">
    <property type="protein sequence ID" value="PWA70745.1"/>
    <property type="molecule type" value="Genomic_DNA"/>
</dbReference>
<dbReference type="GO" id="GO:0016020">
    <property type="term" value="C:membrane"/>
    <property type="evidence" value="ECO:0007669"/>
    <property type="project" value="UniProtKB-SubCell"/>
</dbReference>
<feature type="transmembrane region" description="Helical" evidence="7">
    <location>
        <begin position="381"/>
        <end position="403"/>
    </location>
</feature>
<comment type="similarity">
    <text evidence="6">Belongs to the major facilitator superfamily. Phosphate:H(+) symporter (TC 2.A.1.9) family.</text>
</comment>
<comment type="subcellular location">
    <subcellularLocation>
        <location evidence="1">Membrane</location>
        <topology evidence="1">Multi-pass membrane protein</topology>
    </subcellularLocation>
</comment>
<comment type="caution">
    <text evidence="8">The sequence shown here is derived from an EMBL/GenBank/DDBJ whole genome shotgun (WGS) entry which is preliminary data.</text>
</comment>
<feature type="transmembrane region" description="Helical" evidence="7">
    <location>
        <begin position="111"/>
        <end position="129"/>
    </location>
</feature>
<evidence type="ECO:0000256" key="6">
    <source>
        <dbReference type="ARBA" id="ARBA00044504"/>
    </source>
</evidence>
<organism evidence="8 9">
    <name type="scientific">Artemisia annua</name>
    <name type="common">Sweet wormwood</name>
    <dbReference type="NCBI Taxonomy" id="35608"/>
    <lineage>
        <taxon>Eukaryota</taxon>
        <taxon>Viridiplantae</taxon>
        <taxon>Streptophyta</taxon>
        <taxon>Embryophyta</taxon>
        <taxon>Tracheophyta</taxon>
        <taxon>Spermatophyta</taxon>
        <taxon>Magnoliopsida</taxon>
        <taxon>eudicotyledons</taxon>
        <taxon>Gunneridae</taxon>
        <taxon>Pentapetalae</taxon>
        <taxon>asterids</taxon>
        <taxon>campanulids</taxon>
        <taxon>Asterales</taxon>
        <taxon>Asteraceae</taxon>
        <taxon>Asteroideae</taxon>
        <taxon>Anthemideae</taxon>
        <taxon>Artemisiinae</taxon>
        <taxon>Artemisia</taxon>
    </lineage>
</organism>
<feature type="transmembrane region" description="Helical" evidence="7">
    <location>
        <begin position="660"/>
        <end position="678"/>
    </location>
</feature>
<dbReference type="OrthoDB" id="8904098at2759"/>
<evidence type="ECO:0000256" key="2">
    <source>
        <dbReference type="ARBA" id="ARBA00005982"/>
    </source>
</evidence>
<sequence length="771" mass="85950">MALELEEQMNIAENGGYAKETLMVCDSSLDHKGRIPLRSSTGTRKAAFFIIAIEFSERLTYFAIASNLITYLTKVMHQDLTTAAKTVNCWAGVTTVMPLLGGFIADSYTGRFVMILLSSIIYLMGLGILTMSQFIPALKPCGDSKGSCVNPTKLHELVFFIGIYFLSIGTGGHKPSLESFGADQFDDNQLEERKGKMSFFNWWSAALCCGLVLGVTVLVYVEDNSGWGIANLILTVAMFIAIIIFYLGKPLFRYQMPQGSPLTPILQVFVAAMRKRNLPYPSSQDSFYEPENPKRGLLLCHTDKLKFLDKACVVENDEITEGNKLSPWKLTTVTKVEETKLIVNIVPIWLASVLYGVLVAQGSTFFVKQSSTMDRKIGSSFVIPPASIQAFFALGMLFSVIIYDRIITPILRRKAGNERGIPILKRVGIGMFLSILCMIVAALVEKQRLLTAEKEKSKVLSLQVFVAAMRKRNLPYPSSQDSFYEPENPKRGLLLCHTDKLKFLDKACVVENDEITEGNKLSPWKLTTVTKVEETKLIVNIVPIWLASVLYGVLVAQGSTFFVKQSSTMDRKIGSSFVIPPASIQAFFALGMLFSVIIYDRIITPILRRKAGNERGIPILKRVGIGMFLSILCMIVAALVEKQRLLTAEKEKSKVLSMSAFWLAPQYLLLGIGDAFALVGLQEFFYDQVPDSMRSIGIALYLSVIGVGSFFTSFLIIVVNHFTKQTGKPWIGKDLTSSRLDKFYWLLAAIFGLNFCIFVLVAKRYSYKQKM</sequence>
<feature type="transmembrane region" description="Helical" evidence="7">
    <location>
        <begin position="227"/>
        <end position="248"/>
    </location>
</feature>
<dbReference type="Proteomes" id="UP000245207">
    <property type="component" value="Unassembled WGS sequence"/>
</dbReference>
<dbReference type="AlphaFoldDB" id="A0A2U1NB62"/>
<evidence type="ECO:0000256" key="4">
    <source>
        <dbReference type="ARBA" id="ARBA00022989"/>
    </source>
</evidence>
<feature type="transmembrane region" description="Helical" evidence="7">
    <location>
        <begin position="619"/>
        <end position="640"/>
    </location>
</feature>
<feature type="transmembrane region" description="Helical" evidence="7">
    <location>
        <begin position="698"/>
        <end position="722"/>
    </location>
</feature>
<dbReference type="PANTHER" id="PTHR11654">
    <property type="entry name" value="OLIGOPEPTIDE TRANSPORTER-RELATED"/>
    <property type="match status" value="1"/>
</dbReference>
<evidence type="ECO:0000256" key="1">
    <source>
        <dbReference type="ARBA" id="ARBA00004141"/>
    </source>
</evidence>
<evidence type="ECO:0000313" key="9">
    <source>
        <dbReference type="Proteomes" id="UP000245207"/>
    </source>
</evidence>
<feature type="transmembrane region" description="Helical" evidence="7">
    <location>
        <begin position="423"/>
        <end position="444"/>
    </location>
</feature>
<protein>
    <submittedName>
        <fullName evidence="8">Major facilitator superfamily domain, general substrate transporter</fullName>
    </submittedName>
</protein>
<feature type="transmembrane region" description="Helical" evidence="7">
    <location>
        <begin position="199"/>
        <end position="221"/>
    </location>
</feature>
<evidence type="ECO:0000313" key="8">
    <source>
        <dbReference type="EMBL" id="PWA70745.1"/>
    </source>
</evidence>